<dbReference type="EMBL" id="CAJVCH010087541">
    <property type="protein sequence ID" value="CAG7722234.1"/>
    <property type="molecule type" value="Genomic_DNA"/>
</dbReference>
<gene>
    <name evidence="1" type="ORF">AFUS01_LOCUS11393</name>
</gene>
<name>A0A8J2JM48_9HEXA</name>
<dbReference type="Proteomes" id="UP000708208">
    <property type="component" value="Unassembled WGS sequence"/>
</dbReference>
<organism evidence="1 2">
    <name type="scientific">Allacma fusca</name>
    <dbReference type="NCBI Taxonomy" id="39272"/>
    <lineage>
        <taxon>Eukaryota</taxon>
        <taxon>Metazoa</taxon>
        <taxon>Ecdysozoa</taxon>
        <taxon>Arthropoda</taxon>
        <taxon>Hexapoda</taxon>
        <taxon>Collembola</taxon>
        <taxon>Symphypleona</taxon>
        <taxon>Sminthuridae</taxon>
        <taxon>Allacma</taxon>
    </lineage>
</organism>
<keyword evidence="2" id="KW-1185">Reference proteome</keyword>
<evidence type="ECO:0000313" key="2">
    <source>
        <dbReference type="Proteomes" id="UP000708208"/>
    </source>
</evidence>
<evidence type="ECO:0000313" key="1">
    <source>
        <dbReference type="EMBL" id="CAG7722234.1"/>
    </source>
</evidence>
<protein>
    <submittedName>
        <fullName evidence="1">Uncharacterized protein</fullName>
    </submittedName>
</protein>
<proteinExistence type="predicted"/>
<reference evidence="1" key="1">
    <citation type="submission" date="2021-06" db="EMBL/GenBank/DDBJ databases">
        <authorList>
            <person name="Hodson N. C."/>
            <person name="Mongue J. A."/>
            <person name="Jaron S. K."/>
        </authorList>
    </citation>
    <scope>NUCLEOTIDE SEQUENCE</scope>
</reference>
<sequence length="79" mass="8535">MTTPGSKAKNSLTNSSKKGFKLIGLLIKGKGRSTTRGKTDDPPTNHLSCLVILVRQLSFGHTCRHPGQSQHGLLSQLRP</sequence>
<dbReference type="AlphaFoldDB" id="A0A8J2JM48"/>
<comment type="caution">
    <text evidence="1">The sequence shown here is derived from an EMBL/GenBank/DDBJ whole genome shotgun (WGS) entry which is preliminary data.</text>
</comment>
<accession>A0A8J2JM48</accession>